<dbReference type="GO" id="GO:0016887">
    <property type="term" value="F:ATP hydrolysis activity"/>
    <property type="evidence" value="ECO:0007669"/>
    <property type="project" value="InterPro"/>
</dbReference>
<keyword evidence="4 5" id="KW-0472">Membrane</keyword>
<gene>
    <name evidence="7" type="ORF">BJ970_002036</name>
</gene>
<dbReference type="PROSITE" id="PS00211">
    <property type="entry name" value="ABC_TRANSPORTER_1"/>
    <property type="match status" value="1"/>
</dbReference>
<reference evidence="7 8" key="1">
    <citation type="submission" date="2020-08" db="EMBL/GenBank/DDBJ databases">
        <title>Sequencing the genomes of 1000 actinobacteria strains.</title>
        <authorList>
            <person name="Klenk H.-P."/>
        </authorList>
    </citation>
    <scope>NUCLEOTIDE SEQUENCE [LARGE SCALE GENOMIC DNA]</scope>
    <source>
        <strain evidence="7 8">DSM 45584</strain>
    </source>
</reference>
<keyword evidence="3 5" id="KW-1133">Transmembrane helix</keyword>
<dbReference type="SUPFAM" id="SSF90123">
    <property type="entry name" value="ABC transporter transmembrane region"/>
    <property type="match status" value="1"/>
</dbReference>
<evidence type="ECO:0000259" key="6">
    <source>
        <dbReference type="PROSITE" id="PS50929"/>
    </source>
</evidence>
<comment type="caution">
    <text evidence="7">The sequence shown here is derived from an EMBL/GenBank/DDBJ whole genome shotgun (WGS) entry which is preliminary data.</text>
</comment>
<dbReference type="GO" id="GO:0005886">
    <property type="term" value="C:plasma membrane"/>
    <property type="evidence" value="ECO:0007669"/>
    <property type="project" value="UniProtKB-SubCell"/>
</dbReference>
<dbReference type="InterPro" id="IPR039421">
    <property type="entry name" value="Type_1_exporter"/>
</dbReference>
<organism evidence="7 8">
    <name type="scientific">Saccharopolyspora phatthalungensis</name>
    <dbReference type="NCBI Taxonomy" id="664693"/>
    <lineage>
        <taxon>Bacteria</taxon>
        <taxon>Bacillati</taxon>
        <taxon>Actinomycetota</taxon>
        <taxon>Actinomycetes</taxon>
        <taxon>Pseudonocardiales</taxon>
        <taxon>Pseudonocardiaceae</taxon>
        <taxon>Saccharopolyspora</taxon>
    </lineage>
</organism>
<dbReference type="InterPro" id="IPR027417">
    <property type="entry name" value="P-loop_NTPase"/>
</dbReference>
<feature type="transmembrane region" description="Helical" evidence="5">
    <location>
        <begin position="60"/>
        <end position="81"/>
    </location>
</feature>
<dbReference type="PROSITE" id="PS50929">
    <property type="entry name" value="ABC_TM1F"/>
    <property type="match status" value="1"/>
</dbReference>
<dbReference type="InterPro" id="IPR017871">
    <property type="entry name" value="ABC_transporter-like_CS"/>
</dbReference>
<sequence length="521" mass="54772">MPPSSSGSVRFLWSLLAKRPGLLTLATVSGALWMLPTALLPLVIGQAIDAGIRDGDGGTLLRWVLVVLGLGLTQMVAAGALQWAAHTLWLHGATSAQRIVLGHVVGLGGVLARKVRVGEVVAVGASDIYRIGSLLEVIGRATGSLVSFAVAAIVVLWISPIMGVIVLIGVPLATGGIGPLLRPLRRREETQRERLGQVSAQAADIVSGLRILRGIGGETRFHARFVDASQRVREAGVAAGRIEAWLAGAEILLPGLVTVLVTWLGARLALDGTISVGELVAFYGVSAFLVIPVRTATEASYAFASAMVAAGRARALLRLEPEPAPPEHPKPLPPGPLGLFDEATGLRIPAGQLTVIDAGEQAEALAERLAAESIAGDVPLRDVGPDELHRRIVLAHNQDLLFSGPARAELDLESEVDLESALHAADAHEVMSALPVDGQLDERARSLSGGQRQRLLLARALCSDADVLILDEPTSAVDAHTEARIAQRVSEFRRGRTTVVLSQSPLWTAVADRVLDAGAKT</sequence>
<dbReference type="Gene3D" id="3.40.50.300">
    <property type="entry name" value="P-loop containing nucleotide triphosphate hydrolases"/>
    <property type="match status" value="1"/>
</dbReference>
<dbReference type="RefSeq" id="WP_184726011.1">
    <property type="nucleotide sequence ID" value="NZ_JACHIW010000001.1"/>
</dbReference>
<dbReference type="InterPro" id="IPR036640">
    <property type="entry name" value="ABC1_TM_sf"/>
</dbReference>
<keyword evidence="8" id="KW-1185">Reference proteome</keyword>
<dbReference type="PANTHER" id="PTHR43394:SF1">
    <property type="entry name" value="ATP-BINDING CASSETTE SUB-FAMILY B MEMBER 10, MITOCHONDRIAL"/>
    <property type="match status" value="1"/>
</dbReference>
<evidence type="ECO:0000313" key="8">
    <source>
        <dbReference type="Proteomes" id="UP000584374"/>
    </source>
</evidence>
<feature type="transmembrane region" description="Helical" evidence="5">
    <location>
        <begin position="244"/>
        <end position="266"/>
    </location>
</feature>
<dbReference type="PANTHER" id="PTHR43394">
    <property type="entry name" value="ATP-DEPENDENT PERMEASE MDL1, MITOCHONDRIAL"/>
    <property type="match status" value="1"/>
</dbReference>
<dbReference type="Pfam" id="PF00005">
    <property type="entry name" value="ABC_tran"/>
    <property type="match status" value="1"/>
</dbReference>
<dbReference type="InterPro" id="IPR011527">
    <property type="entry name" value="ABC1_TM_dom"/>
</dbReference>
<dbReference type="InterPro" id="IPR003439">
    <property type="entry name" value="ABC_transporter-like_ATP-bd"/>
</dbReference>
<evidence type="ECO:0000256" key="1">
    <source>
        <dbReference type="ARBA" id="ARBA00004651"/>
    </source>
</evidence>
<dbReference type="GO" id="GO:0005524">
    <property type="term" value="F:ATP binding"/>
    <property type="evidence" value="ECO:0007669"/>
    <property type="project" value="InterPro"/>
</dbReference>
<name>A0A840PW49_9PSEU</name>
<feature type="domain" description="ABC transmembrane type-1" evidence="6">
    <location>
        <begin position="25"/>
        <end position="305"/>
    </location>
</feature>
<dbReference type="GO" id="GO:0015421">
    <property type="term" value="F:ABC-type oligopeptide transporter activity"/>
    <property type="evidence" value="ECO:0007669"/>
    <property type="project" value="TreeGrafter"/>
</dbReference>
<accession>A0A840PW49</accession>
<evidence type="ECO:0000256" key="5">
    <source>
        <dbReference type="SAM" id="Phobius"/>
    </source>
</evidence>
<dbReference type="Gene3D" id="1.20.1560.10">
    <property type="entry name" value="ABC transporter type 1, transmembrane domain"/>
    <property type="match status" value="1"/>
</dbReference>
<evidence type="ECO:0000256" key="2">
    <source>
        <dbReference type="ARBA" id="ARBA00022692"/>
    </source>
</evidence>
<feature type="transmembrane region" description="Helical" evidence="5">
    <location>
        <begin position="272"/>
        <end position="291"/>
    </location>
</feature>
<proteinExistence type="predicted"/>
<protein>
    <submittedName>
        <fullName evidence="7">ABC-type multidrug transport system fused ATPase/permease subunit</fullName>
    </submittedName>
</protein>
<dbReference type="SUPFAM" id="SSF52540">
    <property type="entry name" value="P-loop containing nucleoside triphosphate hydrolases"/>
    <property type="match status" value="1"/>
</dbReference>
<keyword evidence="2 5" id="KW-0812">Transmembrane</keyword>
<evidence type="ECO:0000313" key="7">
    <source>
        <dbReference type="EMBL" id="MBB5154502.1"/>
    </source>
</evidence>
<evidence type="ECO:0000256" key="3">
    <source>
        <dbReference type="ARBA" id="ARBA00022989"/>
    </source>
</evidence>
<dbReference type="AlphaFoldDB" id="A0A840PW49"/>
<dbReference type="Pfam" id="PF00664">
    <property type="entry name" value="ABC_membrane"/>
    <property type="match status" value="1"/>
</dbReference>
<evidence type="ECO:0000256" key="4">
    <source>
        <dbReference type="ARBA" id="ARBA00023136"/>
    </source>
</evidence>
<dbReference type="EMBL" id="JACHIW010000001">
    <property type="protein sequence ID" value="MBB5154502.1"/>
    <property type="molecule type" value="Genomic_DNA"/>
</dbReference>
<comment type="subcellular location">
    <subcellularLocation>
        <location evidence="1">Cell membrane</location>
        <topology evidence="1">Multi-pass membrane protein</topology>
    </subcellularLocation>
</comment>
<dbReference type="Proteomes" id="UP000584374">
    <property type="component" value="Unassembled WGS sequence"/>
</dbReference>
<feature type="transmembrane region" description="Helical" evidence="5">
    <location>
        <begin position="21"/>
        <end position="48"/>
    </location>
</feature>